<dbReference type="AlphaFoldDB" id="A0A838XHS1"/>
<evidence type="ECO:0000313" key="1">
    <source>
        <dbReference type="EMBL" id="MBA4610135.1"/>
    </source>
</evidence>
<gene>
    <name evidence="1" type="ORF">H1W37_00615</name>
</gene>
<protein>
    <submittedName>
        <fullName evidence="1">DUF302 domain-containing protein</fullName>
    </submittedName>
</protein>
<dbReference type="InterPro" id="IPR035923">
    <property type="entry name" value="TT1751-like_sf"/>
</dbReference>
<dbReference type="Proteomes" id="UP000559404">
    <property type="component" value="Unassembled WGS sequence"/>
</dbReference>
<sequence length="150" mass="15804">MLTVPGAVAVSASDLPESASGKTVTRAYDDVRFDLESAIVNRGLVIDYVSHIGEMLARTGGDVGSDKQIFTKAEAMLFCSARLSRAAMEARAGNLAFCPYAVFLFETPDAPGQVTVGYRKLPETGSDASKAALANVNALLEEIVQEATGE</sequence>
<comment type="caution">
    <text evidence="1">The sequence shown here is derived from an EMBL/GenBank/DDBJ whole genome shotgun (WGS) entry which is preliminary data.</text>
</comment>
<reference evidence="1 2" key="2">
    <citation type="submission" date="2020-08" db="EMBL/GenBank/DDBJ databases">
        <title>Stappia taiwanensis sp. nov., isolated from a coastal thermal spring.</title>
        <authorList>
            <person name="Kampfer P."/>
        </authorList>
    </citation>
    <scope>NUCLEOTIDE SEQUENCE [LARGE SCALE GENOMIC DNA]</scope>
    <source>
        <strain evidence="1 2">DSM 23284</strain>
    </source>
</reference>
<reference evidence="1 2" key="1">
    <citation type="submission" date="2020-07" db="EMBL/GenBank/DDBJ databases">
        <authorList>
            <person name="Li M."/>
        </authorList>
    </citation>
    <scope>NUCLEOTIDE SEQUENCE [LARGE SCALE GENOMIC DNA]</scope>
    <source>
        <strain evidence="1 2">DSM 23284</strain>
    </source>
</reference>
<keyword evidence="2" id="KW-1185">Reference proteome</keyword>
<dbReference type="Gene3D" id="3.30.310.70">
    <property type="entry name" value="TT1751-like domain"/>
    <property type="match status" value="1"/>
</dbReference>
<dbReference type="EMBL" id="JACEON010000001">
    <property type="protein sequence ID" value="MBA4610135.1"/>
    <property type="molecule type" value="Genomic_DNA"/>
</dbReference>
<proteinExistence type="predicted"/>
<organism evidence="1 2">
    <name type="scientific">Stappia taiwanensis</name>
    <dbReference type="NCBI Taxonomy" id="992267"/>
    <lineage>
        <taxon>Bacteria</taxon>
        <taxon>Pseudomonadati</taxon>
        <taxon>Pseudomonadota</taxon>
        <taxon>Alphaproteobacteria</taxon>
        <taxon>Hyphomicrobiales</taxon>
        <taxon>Stappiaceae</taxon>
        <taxon>Stappia</taxon>
    </lineage>
</organism>
<dbReference type="SUPFAM" id="SSF103247">
    <property type="entry name" value="TT1751-like"/>
    <property type="match status" value="1"/>
</dbReference>
<accession>A0A838XHS1</accession>
<name>A0A838XHS1_9HYPH</name>
<evidence type="ECO:0000313" key="2">
    <source>
        <dbReference type="Proteomes" id="UP000559404"/>
    </source>
</evidence>